<evidence type="ECO:0000256" key="1">
    <source>
        <dbReference type="SAM" id="MobiDB-lite"/>
    </source>
</evidence>
<dbReference type="RefSeq" id="WP_010074833.1">
    <property type="nucleotide sequence ID" value="NC_014393.1"/>
</dbReference>
<proteinExistence type="predicted"/>
<reference evidence="2 3" key="1">
    <citation type="submission" date="2010-08" db="EMBL/GenBank/DDBJ databases">
        <title>Complete sequence of Clostridium cellulovorans 743B.</title>
        <authorList>
            <consortium name="US DOE Joint Genome Institute"/>
            <person name="Lucas S."/>
            <person name="Copeland A."/>
            <person name="Lapidus A."/>
            <person name="Cheng J.-F."/>
            <person name="Bruce D."/>
            <person name="Goodwin L."/>
            <person name="Pitluck S."/>
            <person name="Chertkov O."/>
            <person name="Detter J.C."/>
            <person name="Han C."/>
            <person name="Tapia R."/>
            <person name="Land M."/>
            <person name="Hauser L."/>
            <person name="Chang Y.-J."/>
            <person name="Jeffries C."/>
            <person name="Kyrpides N."/>
            <person name="Ivanova N."/>
            <person name="Mikhailova N."/>
            <person name="Hemme C.L."/>
            <person name="Woyke T."/>
        </authorList>
    </citation>
    <scope>NUCLEOTIDE SEQUENCE [LARGE SCALE GENOMIC DNA]</scope>
    <source>
        <strain evidence="3">ATCC 35296 / DSM 3052 / OCM 3 / 743B</strain>
    </source>
</reference>
<dbReference type="AlphaFoldDB" id="D9SRM0"/>
<gene>
    <name evidence="2" type="ordered locus">Clocel_0616</name>
</gene>
<evidence type="ECO:0000313" key="2">
    <source>
        <dbReference type="EMBL" id="ADL50387.1"/>
    </source>
</evidence>
<feature type="region of interest" description="Disordered" evidence="1">
    <location>
        <begin position="31"/>
        <end position="79"/>
    </location>
</feature>
<feature type="compositionally biased region" description="Basic and acidic residues" evidence="1">
    <location>
        <begin position="70"/>
        <end position="79"/>
    </location>
</feature>
<keyword evidence="3" id="KW-1185">Reference proteome</keyword>
<dbReference type="PROSITE" id="PS51257">
    <property type="entry name" value="PROKAR_LIPOPROTEIN"/>
    <property type="match status" value="1"/>
</dbReference>
<sequence>MNKSFLLIVTIFISLFFLGCESKKNDNIVENTTPSTIEDPTFTVDNSVKPTEEITPPTTEISPPPNVETPKVETSKQEEKKTSYDFIKVTYTENNAEINFPEITGLNDKTKEDTINSLIKTQILNEFDKYTSSDYINFKVNYKITLYSNSLLSIYYYTLLSAPDLPYQHPMIYTTNIDMNTGKKVRLPDLVSVNDNLLQFIDERHLKEAAVPRSESLRKSGMSYINEEKTLVNKPENYSYNLLYRLTAADDTLGILSYLTEDSVVICSYFPHQSAYPLEFEIKFEEIKNNIKSENALWKSLLK</sequence>
<dbReference type="STRING" id="573061.Clocel_0616"/>
<protein>
    <recommendedName>
        <fullName evidence="4">Lipoprotein</fullName>
    </recommendedName>
</protein>
<feature type="compositionally biased region" description="Polar residues" evidence="1">
    <location>
        <begin position="31"/>
        <end position="49"/>
    </location>
</feature>
<dbReference type="KEGG" id="ccb:Clocel_0616"/>
<organism evidence="2 3">
    <name type="scientific">Clostridium cellulovorans (strain ATCC 35296 / DSM 3052 / OCM 3 / 743B)</name>
    <dbReference type="NCBI Taxonomy" id="573061"/>
    <lineage>
        <taxon>Bacteria</taxon>
        <taxon>Bacillati</taxon>
        <taxon>Bacillota</taxon>
        <taxon>Clostridia</taxon>
        <taxon>Eubacteriales</taxon>
        <taxon>Clostridiaceae</taxon>
        <taxon>Clostridium</taxon>
    </lineage>
</organism>
<dbReference type="Proteomes" id="UP000002730">
    <property type="component" value="Chromosome"/>
</dbReference>
<dbReference type="HOGENOM" id="CLU_080360_0_0_9"/>
<evidence type="ECO:0008006" key="4">
    <source>
        <dbReference type="Google" id="ProtNLM"/>
    </source>
</evidence>
<dbReference type="eggNOG" id="ENOG502ZIKS">
    <property type="taxonomic scope" value="Bacteria"/>
</dbReference>
<dbReference type="Gene3D" id="3.30.565.40">
    <property type="entry name" value="Fervidobacterium nodosum Rt17-B1 like"/>
    <property type="match status" value="1"/>
</dbReference>
<dbReference type="EMBL" id="CP002160">
    <property type="protein sequence ID" value="ADL50387.1"/>
    <property type="molecule type" value="Genomic_DNA"/>
</dbReference>
<accession>D9SRM0</accession>
<dbReference type="OrthoDB" id="2067190at2"/>
<evidence type="ECO:0000313" key="3">
    <source>
        <dbReference type="Proteomes" id="UP000002730"/>
    </source>
</evidence>
<name>D9SRM0_CLOC7</name>